<dbReference type="PANTHER" id="PTHR33284:SF1">
    <property type="entry name" value="RIBOSOMAL PROTEIN L25_GLN-TRNA SYNTHETASE, ANTI-CODON-BINDING DOMAIN-CONTAINING PROTEIN"/>
    <property type="match status" value="1"/>
</dbReference>
<reference evidence="2" key="1">
    <citation type="journal article" date="2019" name="Science">
        <title>Mutation of a bHLH transcription factor allowed almond domestication.</title>
        <authorList>
            <person name="Sanchez-Perez R."/>
            <person name="Pavan S."/>
            <person name="Mazzeo R."/>
            <person name="Moldovan C."/>
            <person name="Aiese Cigliano R."/>
            <person name="Del Cueto J."/>
            <person name="Ricciardi F."/>
            <person name="Lotti C."/>
            <person name="Ricciardi L."/>
            <person name="Dicenta F."/>
            <person name="Lopez-Marques R.L."/>
            <person name="Lindberg Moller B."/>
        </authorList>
    </citation>
    <scope>NUCLEOTIDE SEQUENCE</scope>
</reference>
<feature type="region of interest" description="Disordered" evidence="1">
    <location>
        <begin position="89"/>
        <end position="125"/>
    </location>
</feature>
<evidence type="ECO:0000313" key="2">
    <source>
        <dbReference type="EMBL" id="BBG92825.1"/>
    </source>
</evidence>
<evidence type="ECO:0000256" key="1">
    <source>
        <dbReference type="SAM" id="MobiDB-lite"/>
    </source>
</evidence>
<feature type="compositionally biased region" description="Low complexity" evidence="1">
    <location>
        <begin position="101"/>
        <end position="118"/>
    </location>
</feature>
<dbReference type="GO" id="GO:0022625">
    <property type="term" value="C:cytosolic large ribosomal subunit"/>
    <property type="evidence" value="ECO:0007669"/>
    <property type="project" value="TreeGrafter"/>
</dbReference>
<dbReference type="EMBL" id="AP019297">
    <property type="protein sequence ID" value="BBG92825.1"/>
    <property type="molecule type" value="Genomic_DNA"/>
</dbReference>
<dbReference type="GO" id="GO:0008097">
    <property type="term" value="F:5S rRNA binding"/>
    <property type="evidence" value="ECO:0007669"/>
    <property type="project" value="TreeGrafter"/>
</dbReference>
<dbReference type="InterPro" id="IPR020930">
    <property type="entry name" value="Ribosomal_uL5_bac-type"/>
</dbReference>
<dbReference type="GO" id="GO:0003735">
    <property type="term" value="F:structural constituent of ribosome"/>
    <property type="evidence" value="ECO:0007669"/>
    <property type="project" value="InterPro"/>
</dbReference>
<gene>
    <name evidence="2" type="ORF">Prudu_000666</name>
</gene>
<dbReference type="GO" id="GO:0006412">
    <property type="term" value="P:translation"/>
    <property type="evidence" value="ECO:0007669"/>
    <property type="project" value="InterPro"/>
</dbReference>
<dbReference type="PANTHER" id="PTHR33284">
    <property type="entry name" value="RIBOSOMAL PROTEIN L25/GLN-TRNA SYNTHETASE, ANTI-CODON-BINDING DOMAIN-CONTAINING PROTEIN"/>
    <property type="match status" value="1"/>
</dbReference>
<organism evidence="2">
    <name type="scientific">Prunus dulcis</name>
    <name type="common">Almond</name>
    <name type="synonym">Amygdalus dulcis</name>
    <dbReference type="NCBI Taxonomy" id="3755"/>
    <lineage>
        <taxon>Eukaryota</taxon>
        <taxon>Viridiplantae</taxon>
        <taxon>Streptophyta</taxon>
        <taxon>Embryophyta</taxon>
        <taxon>Tracheophyta</taxon>
        <taxon>Spermatophyta</taxon>
        <taxon>Magnoliopsida</taxon>
        <taxon>eudicotyledons</taxon>
        <taxon>Gunneridae</taxon>
        <taxon>Pentapetalae</taxon>
        <taxon>rosids</taxon>
        <taxon>fabids</taxon>
        <taxon>Rosales</taxon>
        <taxon>Rosaceae</taxon>
        <taxon>Amygdaloideae</taxon>
        <taxon>Amygdaleae</taxon>
        <taxon>Prunus</taxon>
    </lineage>
</organism>
<accession>A0A4Y1QLS4</accession>
<feature type="region of interest" description="Disordered" evidence="1">
    <location>
        <begin position="1"/>
        <end position="68"/>
    </location>
</feature>
<sequence>MVLRVGGVSGQSSSLTLGRHQNVPPQAAPRRTNRSPPAPNPALRPIRHSLSAPPGTGSGTRLSVHLPRPDPKYAETIFAVPRTASGKSISANERKAGRVLASSSSKRTASTAATSASSLYGPTRSENSSVISAALSSSPGSLTSRFAPTSTLKTTSLRGSAFCLAWCLLKYNQECKVSLPCRCDSSIFDVDLSELDVGQKILMGDLKVHPTLKLIQS</sequence>
<name>A0A4Y1QLS4_PRUDU</name>
<proteinExistence type="predicted"/>
<protein>
    <submittedName>
        <fullName evidence="2">Uncharacterized protein</fullName>
    </submittedName>
</protein>
<dbReference type="AlphaFoldDB" id="A0A4Y1QLS4"/>